<gene>
    <name evidence="8" type="ORF">K490DRAFT_46228</name>
</gene>
<feature type="transmembrane region" description="Helical" evidence="6">
    <location>
        <begin position="64"/>
        <end position="91"/>
    </location>
</feature>
<dbReference type="Proteomes" id="UP000799776">
    <property type="component" value="Unassembled WGS sequence"/>
</dbReference>
<dbReference type="GO" id="GO:0005886">
    <property type="term" value="C:plasma membrane"/>
    <property type="evidence" value="ECO:0007669"/>
    <property type="project" value="TreeGrafter"/>
</dbReference>
<dbReference type="AlphaFoldDB" id="A0A9P4HTJ6"/>
<sequence length="582" mass="62784">MASTILDSPKLSKNPSAVPSLAPSTDQDAQAQSDTSVQFADAEKPSTAISDVSDAVPFNPGWRFILAFISLSTLCLMVALDATSLSVALTVMARALKGTAIEAFWAGTSFLLTSTVSQPIFGSFSEVFGRKSMLYIAITLFGIGAITAAVANDFTVILVGRSIQGIGGGGVICLTEIVATDLVPLRERGKWFSFFSAMWSVGTVVGPLLGGGFSQNITWRWIFWINLPFIGVAVPMVVVFLRLHHQTSSLAEKLLRIDWIGAIVFVASVTGLLIPITWGGVMYDWSSWRTLVPLVVCGVALIAFIIYEDRFAKNPLIRTRVFKNRTAASVFFQTVIHGLVLWCGLYYLPLYYEGVKGFTPILSGVALFPQTFTVAPSAMAAGFGIAITGRYRWALWSGWFLTTFGYGLLIYLEVDTSTVSWIFLTLVPGLGTGMLFSAMAIAVQASATNEDQAAAVTMFSFLRVLGQTLGVAIGGVIFQNQVKKKLLTYPPLAANATAYSKDASGLVGIIKAMPDGLAKSQLKESYVCGLRYVWIVTTALAAVALFSSFFADGLPLDRALETQQGFKHQERIAQVEENKDSA</sequence>
<reference evidence="8" key="1">
    <citation type="journal article" date="2020" name="Stud. Mycol.">
        <title>101 Dothideomycetes genomes: a test case for predicting lifestyles and emergence of pathogens.</title>
        <authorList>
            <person name="Haridas S."/>
            <person name="Albert R."/>
            <person name="Binder M."/>
            <person name="Bloem J."/>
            <person name="Labutti K."/>
            <person name="Salamov A."/>
            <person name="Andreopoulos B."/>
            <person name="Baker S."/>
            <person name="Barry K."/>
            <person name="Bills G."/>
            <person name="Bluhm B."/>
            <person name="Cannon C."/>
            <person name="Castanera R."/>
            <person name="Culley D."/>
            <person name="Daum C."/>
            <person name="Ezra D."/>
            <person name="Gonzalez J."/>
            <person name="Henrissat B."/>
            <person name="Kuo A."/>
            <person name="Liang C."/>
            <person name="Lipzen A."/>
            <person name="Lutzoni F."/>
            <person name="Magnuson J."/>
            <person name="Mondo S."/>
            <person name="Nolan M."/>
            <person name="Ohm R."/>
            <person name="Pangilinan J."/>
            <person name="Park H.-J."/>
            <person name="Ramirez L."/>
            <person name="Alfaro M."/>
            <person name="Sun H."/>
            <person name="Tritt A."/>
            <person name="Yoshinaga Y."/>
            <person name="Zwiers L.-H."/>
            <person name="Turgeon B."/>
            <person name="Goodwin S."/>
            <person name="Spatafora J."/>
            <person name="Crous P."/>
            <person name="Grigoriev I."/>
        </authorList>
    </citation>
    <scope>NUCLEOTIDE SEQUENCE</scope>
    <source>
        <strain evidence="8">CBS 121410</strain>
    </source>
</reference>
<dbReference type="InterPro" id="IPR011701">
    <property type="entry name" value="MFS"/>
</dbReference>
<dbReference type="Pfam" id="PF07690">
    <property type="entry name" value="MFS_1"/>
    <property type="match status" value="1"/>
</dbReference>
<feature type="transmembrane region" description="Helical" evidence="6">
    <location>
        <begin position="133"/>
        <end position="151"/>
    </location>
</feature>
<keyword evidence="9" id="KW-1185">Reference proteome</keyword>
<protein>
    <submittedName>
        <fullName evidence="8">MFS general substrate transporter</fullName>
    </submittedName>
</protein>
<feature type="transmembrane region" description="Helical" evidence="6">
    <location>
        <begin position="393"/>
        <end position="412"/>
    </location>
</feature>
<dbReference type="FunFam" id="1.20.1720.10:FF:000018">
    <property type="entry name" value="Putative MFS multidrug transporter"/>
    <property type="match status" value="1"/>
</dbReference>
<dbReference type="PROSITE" id="PS50850">
    <property type="entry name" value="MFS"/>
    <property type="match status" value="1"/>
</dbReference>
<accession>A0A9P4HTJ6</accession>
<feature type="transmembrane region" description="Helical" evidence="6">
    <location>
        <begin position="455"/>
        <end position="478"/>
    </location>
</feature>
<feature type="region of interest" description="Disordered" evidence="5">
    <location>
        <begin position="1"/>
        <end position="35"/>
    </location>
</feature>
<dbReference type="GO" id="GO:0022857">
    <property type="term" value="F:transmembrane transporter activity"/>
    <property type="evidence" value="ECO:0007669"/>
    <property type="project" value="InterPro"/>
</dbReference>
<proteinExistence type="predicted"/>
<feature type="transmembrane region" description="Helical" evidence="6">
    <location>
        <begin position="255"/>
        <end position="278"/>
    </location>
</feature>
<evidence type="ECO:0000259" key="7">
    <source>
        <dbReference type="PROSITE" id="PS50850"/>
    </source>
</evidence>
<organism evidence="8 9">
    <name type="scientific">Saccharata proteae CBS 121410</name>
    <dbReference type="NCBI Taxonomy" id="1314787"/>
    <lineage>
        <taxon>Eukaryota</taxon>
        <taxon>Fungi</taxon>
        <taxon>Dikarya</taxon>
        <taxon>Ascomycota</taxon>
        <taxon>Pezizomycotina</taxon>
        <taxon>Dothideomycetes</taxon>
        <taxon>Dothideomycetes incertae sedis</taxon>
        <taxon>Botryosphaeriales</taxon>
        <taxon>Saccharataceae</taxon>
        <taxon>Saccharata</taxon>
    </lineage>
</organism>
<comment type="subcellular location">
    <subcellularLocation>
        <location evidence="1">Membrane</location>
        <topology evidence="1">Multi-pass membrane protein</topology>
    </subcellularLocation>
</comment>
<dbReference type="Gene3D" id="1.20.1720.10">
    <property type="entry name" value="Multidrug resistance protein D"/>
    <property type="match status" value="1"/>
</dbReference>
<feature type="transmembrane region" description="Helical" evidence="6">
    <location>
        <begin position="290"/>
        <end position="307"/>
    </location>
</feature>
<feature type="transmembrane region" description="Helical" evidence="6">
    <location>
        <begin position="361"/>
        <end position="386"/>
    </location>
</feature>
<dbReference type="InterPro" id="IPR020846">
    <property type="entry name" value="MFS_dom"/>
</dbReference>
<dbReference type="PANTHER" id="PTHR23501">
    <property type="entry name" value="MAJOR FACILITATOR SUPERFAMILY"/>
    <property type="match status" value="1"/>
</dbReference>
<keyword evidence="4 6" id="KW-0472">Membrane</keyword>
<feature type="transmembrane region" description="Helical" evidence="6">
    <location>
        <begin position="103"/>
        <end position="121"/>
    </location>
</feature>
<evidence type="ECO:0000256" key="4">
    <source>
        <dbReference type="ARBA" id="ARBA00023136"/>
    </source>
</evidence>
<evidence type="ECO:0000313" key="9">
    <source>
        <dbReference type="Proteomes" id="UP000799776"/>
    </source>
</evidence>
<keyword evidence="3 6" id="KW-1133">Transmembrane helix</keyword>
<feature type="transmembrane region" description="Helical" evidence="6">
    <location>
        <begin position="221"/>
        <end position="243"/>
    </location>
</feature>
<dbReference type="FunFam" id="1.20.1250.20:FF:000786">
    <property type="entry name" value="MFS multidrug transporter, putative"/>
    <property type="match status" value="1"/>
</dbReference>
<comment type="caution">
    <text evidence="8">The sequence shown here is derived from an EMBL/GenBank/DDBJ whole genome shotgun (WGS) entry which is preliminary data.</text>
</comment>
<dbReference type="Gene3D" id="1.20.1250.20">
    <property type="entry name" value="MFS general substrate transporter like domains"/>
    <property type="match status" value="1"/>
</dbReference>
<evidence type="ECO:0000256" key="5">
    <source>
        <dbReference type="SAM" id="MobiDB-lite"/>
    </source>
</evidence>
<keyword evidence="2 6" id="KW-0812">Transmembrane</keyword>
<evidence type="ECO:0000256" key="1">
    <source>
        <dbReference type="ARBA" id="ARBA00004141"/>
    </source>
</evidence>
<dbReference type="InterPro" id="IPR036259">
    <property type="entry name" value="MFS_trans_sf"/>
</dbReference>
<feature type="transmembrane region" description="Helical" evidence="6">
    <location>
        <begin position="328"/>
        <end position="349"/>
    </location>
</feature>
<evidence type="ECO:0000313" key="8">
    <source>
        <dbReference type="EMBL" id="KAF2085673.1"/>
    </source>
</evidence>
<feature type="transmembrane region" description="Helical" evidence="6">
    <location>
        <begin position="418"/>
        <end position="443"/>
    </location>
</feature>
<feature type="transmembrane region" description="Helical" evidence="6">
    <location>
        <begin position="532"/>
        <end position="551"/>
    </location>
</feature>
<evidence type="ECO:0000256" key="6">
    <source>
        <dbReference type="SAM" id="Phobius"/>
    </source>
</evidence>
<dbReference type="OrthoDB" id="2351791at2759"/>
<evidence type="ECO:0000256" key="3">
    <source>
        <dbReference type="ARBA" id="ARBA00022989"/>
    </source>
</evidence>
<name>A0A9P4HTJ6_9PEZI</name>
<dbReference type="SUPFAM" id="SSF103473">
    <property type="entry name" value="MFS general substrate transporter"/>
    <property type="match status" value="1"/>
</dbReference>
<dbReference type="PANTHER" id="PTHR23501:SF59">
    <property type="entry name" value="MAJOR FACILITATOR SUPERFAMILY (MFS) PROFILE DOMAIN-CONTAINING PROTEIN-RELATED"/>
    <property type="match status" value="1"/>
</dbReference>
<feature type="transmembrane region" description="Helical" evidence="6">
    <location>
        <begin position="191"/>
        <end position="209"/>
    </location>
</feature>
<evidence type="ECO:0000256" key="2">
    <source>
        <dbReference type="ARBA" id="ARBA00022692"/>
    </source>
</evidence>
<feature type="domain" description="Major facilitator superfamily (MFS) profile" evidence="7">
    <location>
        <begin position="67"/>
        <end position="556"/>
    </location>
</feature>
<dbReference type="EMBL" id="ML978729">
    <property type="protein sequence ID" value="KAF2085673.1"/>
    <property type="molecule type" value="Genomic_DNA"/>
</dbReference>